<evidence type="ECO:0000259" key="1">
    <source>
        <dbReference type="Pfam" id="PF24032"/>
    </source>
</evidence>
<protein>
    <submittedName>
        <fullName evidence="2">43 kDa tail protein</fullName>
    </submittedName>
</protein>
<dbReference type="InterPro" id="IPR056937">
    <property type="entry name" value="YqbQ/XkdQ"/>
</dbReference>
<dbReference type="SUPFAM" id="SSF69279">
    <property type="entry name" value="Phage tail proteins"/>
    <property type="match status" value="1"/>
</dbReference>
<proteinExistence type="predicted"/>
<dbReference type="EMBL" id="BK014660">
    <property type="protein sequence ID" value="DAD66417.1"/>
    <property type="molecule type" value="Genomic_DNA"/>
</dbReference>
<dbReference type="Pfam" id="PF24032">
    <property type="entry name" value="YQBQ"/>
    <property type="match status" value="1"/>
</dbReference>
<evidence type="ECO:0000313" key="2">
    <source>
        <dbReference type="EMBL" id="DAD66417.1"/>
    </source>
</evidence>
<name>A0A8S5L963_9CAUD</name>
<sequence>MNRDLDLIIKTQKGPVAPAILDGACWDTERKGTPGKFTFKCIFDELNQFEEGDLVTVKYKNEEVFYGFVFTISRDRDKILSVTAYDQLRYLKNKDIYHYENKKASEVLKMIADDFKLNCGEIEDTKYVIRERLEDNVALFDVILTALNLTLQNTKRLYVIYDDFGKITLKDVESLKLNEGIFIDETISENFSYSSSIDKTYNKIKLSRENREKGVRDLYFSPNTEAEIKNHTYGKWGILQYYDTVDEKENPQVKADSLLKLYNRKFKSLSIKNVFGNVKVRAGVSIVVKLDLGDIKVSNYMLVESVKHTFNKDEHFMDLKLRGADIE</sequence>
<feature type="domain" description="YqbQ/XkdQ" evidence="1">
    <location>
        <begin position="26"/>
        <end position="322"/>
    </location>
</feature>
<organism evidence="2">
    <name type="scientific">Myoviridae sp. ctSyg22</name>
    <dbReference type="NCBI Taxonomy" id="2823545"/>
    <lineage>
        <taxon>Viruses</taxon>
        <taxon>Duplodnaviria</taxon>
        <taxon>Heunggongvirae</taxon>
        <taxon>Uroviricota</taxon>
        <taxon>Caudoviricetes</taxon>
    </lineage>
</organism>
<accession>A0A8S5L963</accession>
<reference evidence="2" key="1">
    <citation type="journal article" date="2021" name="Proc. Natl. Acad. Sci. U.S.A.">
        <title>A Catalog of Tens of Thousands of Viruses from Human Metagenomes Reveals Hidden Associations with Chronic Diseases.</title>
        <authorList>
            <person name="Tisza M.J."/>
            <person name="Buck C.B."/>
        </authorList>
    </citation>
    <scope>NUCLEOTIDE SEQUENCE</scope>
    <source>
        <strain evidence="2">CtSyg22</strain>
    </source>
</reference>